<keyword evidence="5" id="KW-1185">Reference proteome</keyword>
<organism evidence="4 5">
    <name type="scientific">Pseudomonas shahriarae</name>
    <dbReference type="NCBI Taxonomy" id="2745512"/>
    <lineage>
        <taxon>Bacteria</taxon>
        <taxon>Pseudomonadati</taxon>
        <taxon>Pseudomonadota</taxon>
        <taxon>Gammaproteobacteria</taxon>
        <taxon>Pseudomonadales</taxon>
        <taxon>Pseudomonadaceae</taxon>
        <taxon>Pseudomonas</taxon>
    </lineage>
</organism>
<feature type="domain" description="N-acetyltransferase" evidence="3">
    <location>
        <begin position="3"/>
        <end position="145"/>
    </location>
</feature>
<keyword evidence="1" id="KW-0808">Transferase</keyword>
<evidence type="ECO:0000256" key="2">
    <source>
        <dbReference type="ARBA" id="ARBA00023315"/>
    </source>
</evidence>
<dbReference type="Gene3D" id="3.40.630.30">
    <property type="match status" value="1"/>
</dbReference>
<dbReference type="CDD" id="cd04301">
    <property type="entry name" value="NAT_SF"/>
    <property type="match status" value="1"/>
</dbReference>
<evidence type="ECO:0000256" key="1">
    <source>
        <dbReference type="ARBA" id="ARBA00022679"/>
    </source>
</evidence>
<sequence>MNSPIRVATPADIDTIFDIRTSVRENHLSHEQLAEMGITPDAIQLAMQQAPCVWVAEVQGVAVGFAMADIDDGCVFAAFIRPEFEGRGLGRKLMEQAEALLFQHHRQIWLETAQASRASGFYQRLGWVVVEQLADGDIRMEKHRQ</sequence>
<dbReference type="InterPro" id="IPR050832">
    <property type="entry name" value="Bact_Acetyltransf"/>
</dbReference>
<dbReference type="InterPro" id="IPR016181">
    <property type="entry name" value="Acyl_CoA_acyltransferase"/>
</dbReference>
<dbReference type="SUPFAM" id="SSF55729">
    <property type="entry name" value="Acyl-CoA N-acyltransferases (Nat)"/>
    <property type="match status" value="1"/>
</dbReference>
<dbReference type="Proteomes" id="UP001148189">
    <property type="component" value="Unassembled WGS sequence"/>
</dbReference>
<dbReference type="RefSeq" id="WP_169961197.1">
    <property type="nucleotide sequence ID" value="NZ_JAMDHD010000007.1"/>
</dbReference>
<evidence type="ECO:0000313" key="5">
    <source>
        <dbReference type="Proteomes" id="UP001148189"/>
    </source>
</evidence>
<accession>A0ABT5N7U4</accession>
<proteinExistence type="predicted"/>
<evidence type="ECO:0000313" key="4">
    <source>
        <dbReference type="EMBL" id="MDD0984299.1"/>
    </source>
</evidence>
<reference evidence="4" key="1">
    <citation type="submission" date="2022-05" db="EMBL/GenBank/DDBJ databases">
        <title>Novel Pseudomonas spp. Isolated from a Rainbow Trout Aquaculture Facility.</title>
        <authorList>
            <person name="Testerman T."/>
            <person name="Graf J."/>
        </authorList>
    </citation>
    <scope>NUCLEOTIDE SEQUENCE</scope>
    <source>
        <strain evidence="4">ID1050</strain>
    </source>
</reference>
<name>A0ABT5N7U4_9PSED</name>
<evidence type="ECO:0000259" key="3">
    <source>
        <dbReference type="PROSITE" id="PS51186"/>
    </source>
</evidence>
<dbReference type="InterPro" id="IPR000182">
    <property type="entry name" value="GNAT_dom"/>
</dbReference>
<dbReference type="EMBL" id="JAMDHD010000007">
    <property type="protein sequence ID" value="MDD0984299.1"/>
    <property type="molecule type" value="Genomic_DNA"/>
</dbReference>
<dbReference type="PROSITE" id="PS51186">
    <property type="entry name" value="GNAT"/>
    <property type="match status" value="1"/>
</dbReference>
<comment type="caution">
    <text evidence="4">The sequence shown here is derived from an EMBL/GenBank/DDBJ whole genome shotgun (WGS) entry which is preliminary data.</text>
</comment>
<keyword evidence="2" id="KW-0012">Acyltransferase</keyword>
<gene>
    <name evidence="4" type="ORF">M5G21_04925</name>
</gene>
<dbReference type="Pfam" id="PF13508">
    <property type="entry name" value="Acetyltransf_7"/>
    <property type="match status" value="1"/>
</dbReference>
<protein>
    <submittedName>
        <fullName evidence="4">GNAT family N-acetyltransferase</fullName>
    </submittedName>
</protein>
<dbReference type="PANTHER" id="PTHR43877">
    <property type="entry name" value="AMINOALKYLPHOSPHONATE N-ACETYLTRANSFERASE-RELATED-RELATED"/>
    <property type="match status" value="1"/>
</dbReference>